<keyword evidence="2" id="KW-1185">Reference proteome</keyword>
<dbReference type="OrthoDB" id="4951511at2"/>
<proteinExistence type="predicted"/>
<gene>
    <name evidence="1" type="ORF">GB883_11635</name>
</gene>
<evidence type="ECO:0000313" key="1">
    <source>
        <dbReference type="EMBL" id="KAE8763902.1"/>
    </source>
</evidence>
<accession>A0A7J5UNC7</accession>
<protein>
    <submittedName>
        <fullName evidence="1">Uncharacterized protein</fullName>
    </submittedName>
</protein>
<evidence type="ECO:0000313" key="2">
    <source>
        <dbReference type="Proteomes" id="UP000451860"/>
    </source>
</evidence>
<comment type="caution">
    <text evidence="1">The sequence shown here is derived from an EMBL/GenBank/DDBJ whole genome shotgun (WGS) entry which is preliminary data.</text>
</comment>
<name>A0A7J5UNC7_9MICO</name>
<dbReference type="AlphaFoldDB" id="A0A7J5UNC7"/>
<dbReference type="EMBL" id="WHJE01000050">
    <property type="protein sequence ID" value="KAE8763902.1"/>
    <property type="molecule type" value="Genomic_DNA"/>
</dbReference>
<dbReference type="Proteomes" id="UP000451860">
    <property type="component" value="Unassembled WGS sequence"/>
</dbReference>
<organism evidence="1 2">
    <name type="scientific">Georgenia thermotolerans</name>
    <dbReference type="NCBI Taxonomy" id="527326"/>
    <lineage>
        <taxon>Bacteria</taxon>
        <taxon>Bacillati</taxon>
        <taxon>Actinomycetota</taxon>
        <taxon>Actinomycetes</taxon>
        <taxon>Micrococcales</taxon>
        <taxon>Bogoriellaceae</taxon>
        <taxon>Georgenia</taxon>
    </lineage>
</organism>
<dbReference type="RefSeq" id="WP_152203543.1">
    <property type="nucleotide sequence ID" value="NZ_VUKF01000030.1"/>
</dbReference>
<sequence>MPLSAETFARRVLRQERESVAEAMQRALGAYIAADRDPSPRVVDIAWVREQPWSQREAVQGVLDSGVEHVAGFLKSACEHVIAMERLFTDDAELLPLPAFSLARSVQEAALLACWLADPAASPERRAARAAAVLLGWPTGTARTLAQFPVEQRQRLERAKQAGSLLVAHLEANGFRIGRDAKRPEKLLNVSRGSATVNIEFNATDAAAKYTPGSKYSWSIGSGASHSQPWLTKGIEGDGWLVVSSVLAPVLDVSDALVDNVLGYVGIDPSRQHEATHLRRRAVIGYSRGFGVFHGYEEYARTRDNA</sequence>
<reference evidence="1 2" key="1">
    <citation type="submission" date="2019-10" db="EMBL/GenBank/DDBJ databases">
        <title>Georgenia wutianyii sp. nov. and Georgenia yuyongxinii sp. nov. isolated from plateau pika (Ochotona curzoniae) in the Qinghai-Tibet plateau of China.</title>
        <authorList>
            <person name="Tian Z."/>
        </authorList>
    </citation>
    <scope>NUCLEOTIDE SEQUENCE [LARGE SCALE GENOMIC DNA]</scope>
    <source>
        <strain evidence="1 2">DSM 21501</strain>
    </source>
</reference>